<comment type="caution">
    <text evidence="1">The sequence shown here is derived from an EMBL/GenBank/DDBJ whole genome shotgun (WGS) entry which is preliminary data.</text>
</comment>
<dbReference type="Proteomes" id="UP001143910">
    <property type="component" value="Unassembled WGS sequence"/>
</dbReference>
<name>A0ACC1NX57_9HYPO</name>
<evidence type="ECO:0000313" key="2">
    <source>
        <dbReference type="Proteomes" id="UP001143910"/>
    </source>
</evidence>
<reference evidence="1" key="1">
    <citation type="submission" date="2022-08" db="EMBL/GenBank/DDBJ databases">
        <title>Genome Sequence of Lecanicillium fungicola.</title>
        <authorList>
            <person name="Buettner E."/>
        </authorList>
    </citation>
    <scope>NUCLEOTIDE SEQUENCE</scope>
    <source>
        <strain evidence="1">Babe33</strain>
    </source>
</reference>
<organism evidence="1 2">
    <name type="scientific">Zarea fungicola</name>
    <dbReference type="NCBI Taxonomy" id="93591"/>
    <lineage>
        <taxon>Eukaryota</taxon>
        <taxon>Fungi</taxon>
        <taxon>Dikarya</taxon>
        <taxon>Ascomycota</taxon>
        <taxon>Pezizomycotina</taxon>
        <taxon>Sordariomycetes</taxon>
        <taxon>Hypocreomycetidae</taxon>
        <taxon>Hypocreales</taxon>
        <taxon>Cordycipitaceae</taxon>
        <taxon>Zarea</taxon>
    </lineage>
</organism>
<keyword evidence="2" id="KW-1185">Reference proteome</keyword>
<dbReference type="EMBL" id="JANJQO010000028">
    <property type="protein sequence ID" value="KAJ2983464.1"/>
    <property type="molecule type" value="Genomic_DNA"/>
</dbReference>
<evidence type="ECO:0000313" key="1">
    <source>
        <dbReference type="EMBL" id="KAJ2983464.1"/>
    </source>
</evidence>
<gene>
    <name evidence="1" type="ORF">NQ176_g661</name>
</gene>
<proteinExistence type="predicted"/>
<protein>
    <submittedName>
        <fullName evidence="1">Uncharacterized protein</fullName>
    </submittedName>
</protein>
<sequence>MRFLIALAFFQPTSLLASAQSCPPTWVVGQTVKTTSGSVQGHAATNATAVSEYLGIPYAEPPVGIRRFQPPIAYKGNGILRGDRFGFSCIPSNISSDDSHVAPDLVKKYNITEAGLKFLNEIINPGLQYNEDCLTLNVWAKPQSGERRKAVLVWIHGGSFVTGSSALPSYNGQFLADQEDVILVTINYRLSIFGFPGNPLGNQNLGLLDQRLAIEWVRDNIAAFGGDPLRITLFGQSAGGVSIDDYTYAWPCDPIVHGVISQSGTSTGIGNRTMQQAADYWFNSTMAVGCGSKDTNSTQDVYNCMLGVSSDDIAKSLVDTVNSTVAMPYCPTMDDKSVFSDLTNRTAAALPMLIGSTDFEFGLFELFTDQDVPQDFWREQGNIMFGCPAGRRAAVSAANGNPTWRYRYFGDFPNLELSTNPPSGAYHESEVPILFNTVPQDGTPNSPQQVEIGNYMRGAWAAFAKDPTNGLEKYGWPRYRANESTLVRIAFENKVGANLANPSVYDETC</sequence>
<accession>A0ACC1NX57</accession>